<comment type="similarity">
    <text evidence="1">Belongs to the LysR transcriptional regulatory family.</text>
</comment>
<dbReference type="PANTHER" id="PTHR30419:SF2">
    <property type="entry name" value="LYSR FAMILY TRANSCRIPTIONAL REGULATOR"/>
    <property type="match status" value="1"/>
</dbReference>
<dbReference type="InterPro" id="IPR005119">
    <property type="entry name" value="LysR_subst-bd"/>
</dbReference>
<dbReference type="Pfam" id="PF00126">
    <property type="entry name" value="HTH_1"/>
    <property type="match status" value="1"/>
</dbReference>
<keyword evidence="4" id="KW-0804">Transcription</keyword>
<dbReference type="AlphaFoldDB" id="A0A076EXQ1"/>
<evidence type="ECO:0000256" key="1">
    <source>
        <dbReference type="ARBA" id="ARBA00009437"/>
    </source>
</evidence>
<dbReference type="Pfam" id="PF03466">
    <property type="entry name" value="LysR_substrate"/>
    <property type="match status" value="1"/>
</dbReference>
<dbReference type="InterPro" id="IPR000847">
    <property type="entry name" value="LysR_HTH_N"/>
</dbReference>
<dbReference type="Gene3D" id="3.40.190.10">
    <property type="entry name" value="Periplasmic binding protein-like II"/>
    <property type="match status" value="2"/>
</dbReference>
<evidence type="ECO:0000256" key="2">
    <source>
        <dbReference type="ARBA" id="ARBA00023015"/>
    </source>
</evidence>
<name>A0A076EXQ1_RHOOP</name>
<dbReference type="PROSITE" id="PS50931">
    <property type="entry name" value="HTH_LYSR"/>
    <property type="match status" value="1"/>
</dbReference>
<sequence length="298" mass="32337">MQWQVDLFSLRLFLSAVEERQIGLAAAREHIAPSTATKRIQALEAMFGLPLLHRARTGVAPTEAGAVLVRYAQKMLADFDDLHSELTTLTAQVEDRLVVAAAHSVIIDLLAPAVRMFINERPFVELSLREVDNSEVIRQIEAGDCDIGVFASVGEPQCAAAEMELLGSEPLVAVLPREHRLAHRSSVRFGELATEGLIATHTTVMIFQAHGAEARDLRHVVRTGEVALGMVRAGLGATVVPQRMATQAADSEMLVRPLDESWAVRRINVATTTRTLGAPTVAAFLGCLVRQVPQTSAE</sequence>
<keyword evidence="2" id="KW-0805">Transcription regulation</keyword>
<feature type="domain" description="HTH lysR-type" evidence="5">
    <location>
        <begin position="5"/>
        <end position="62"/>
    </location>
</feature>
<evidence type="ECO:0000313" key="6">
    <source>
        <dbReference type="EMBL" id="AII08129.1"/>
    </source>
</evidence>
<organism evidence="6 7">
    <name type="scientific">Rhodococcus opacus</name>
    <name type="common">Nocardia opaca</name>
    <dbReference type="NCBI Taxonomy" id="37919"/>
    <lineage>
        <taxon>Bacteria</taxon>
        <taxon>Bacillati</taxon>
        <taxon>Actinomycetota</taxon>
        <taxon>Actinomycetes</taxon>
        <taxon>Mycobacteriales</taxon>
        <taxon>Nocardiaceae</taxon>
        <taxon>Rhodococcus</taxon>
    </lineage>
</organism>
<dbReference type="CDD" id="cd05466">
    <property type="entry name" value="PBP2_LTTR_substrate"/>
    <property type="match status" value="1"/>
</dbReference>
<dbReference type="EMBL" id="CP008947">
    <property type="protein sequence ID" value="AII08129.1"/>
    <property type="molecule type" value="Genomic_DNA"/>
</dbReference>
<proteinExistence type="inferred from homology"/>
<keyword evidence="3" id="KW-0238">DNA-binding</keyword>
<protein>
    <recommendedName>
        <fullName evidence="5">HTH lysR-type domain-containing protein</fullName>
    </recommendedName>
</protein>
<gene>
    <name evidence="6" type="ORF">EP51_27295</name>
</gene>
<evidence type="ECO:0000259" key="5">
    <source>
        <dbReference type="PROSITE" id="PS50931"/>
    </source>
</evidence>
<dbReference type="PANTHER" id="PTHR30419">
    <property type="entry name" value="HTH-TYPE TRANSCRIPTIONAL REGULATOR YBHD"/>
    <property type="match status" value="1"/>
</dbReference>
<dbReference type="RefSeq" id="WP_128640975.1">
    <property type="nucleotide sequence ID" value="NZ_CP008947.1"/>
</dbReference>
<dbReference type="InterPro" id="IPR036388">
    <property type="entry name" value="WH-like_DNA-bd_sf"/>
</dbReference>
<dbReference type="InterPro" id="IPR050950">
    <property type="entry name" value="HTH-type_LysR_regulators"/>
</dbReference>
<accession>A0A076EXQ1</accession>
<dbReference type="Gene3D" id="1.10.10.10">
    <property type="entry name" value="Winged helix-like DNA-binding domain superfamily/Winged helix DNA-binding domain"/>
    <property type="match status" value="1"/>
</dbReference>
<evidence type="ECO:0000256" key="4">
    <source>
        <dbReference type="ARBA" id="ARBA00023163"/>
    </source>
</evidence>
<dbReference type="SUPFAM" id="SSF53850">
    <property type="entry name" value="Periplasmic binding protein-like II"/>
    <property type="match status" value="1"/>
</dbReference>
<evidence type="ECO:0000256" key="3">
    <source>
        <dbReference type="ARBA" id="ARBA00023125"/>
    </source>
</evidence>
<dbReference type="SUPFAM" id="SSF46785">
    <property type="entry name" value="Winged helix' DNA-binding domain"/>
    <property type="match status" value="1"/>
</dbReference>
<dbReference type="Proteomes" id="UP000028488">
    <property type="component" value="Chromosome"/>
</dbReference>
<dbReference type="GO" id="GO:0003700">
    <property type="term" value="F:DNA-binding transcription factor activity"/>
    <property type="evidence" value="ECO:0007669"/>
    <property type="project" value="InterPro"/>
</dbReference>
<dbReference type="InterPro" id="IPR036390">
    <property type="entry name" value="WH_DNA-bd_sf"/>
</dbReference>
<dbReference type="GO" id="GO:0003677">
    <property type="term" value="F:DNA binding"/>
    <property type="evidence" value="ECO:0007669"/>
    <property type="project" value="UniProtKB-KW"/>
</dbReference>
<evidence type="ECO:0000313" key="7">
    <source>
        <dbReference type="Proteomes" id="UP000028488"/>
    </source>
</evidence>
<dbReference type="GO" id="GO:0005829">
    <property type="term" value="C:cytosol"/>
    <property type="evidence" value="ECO:0007669"/>
    <property type="project" value="TreeGrafter"/>
</dbReference>
<dbReference type="eggNOG" id="COG0583">
    <property type="taxonomic scope" value="Bacteria"/>
</dbReference>
<reference evidence="6 7" key="1">
    <citation type="submission" date="2014-07" db="EMBL/GenBank/DDBJ databases">
        <title>Genome Sequence of Rhodococcus opacus Strain R7, a Biodegrader of Mono- and Polycyclic Aromatic Hydrocarbons.</title>
        <authorList>
            <person name="Di Gennaro P."/>
            <person name="Zampolli J."/>
            <person name="Presti I."/>
            <person name="Cappelletti M."/>
            <person name="D'Ursi P."/>
            <person name="Orro A."/>
            <person name="Mezzelani A."/>
            <person name="Milanesi L."/>
        </authorList>
    </citation>
    <scope>NUCLEOTIDE SEQUENCE [LARGE SCALE GENOMIC DNA]</scope>
    <source>
        <strain evidence="6 7">R7</strain>
    </source>
</reference>